<sequence length="128" mass="14307">MLTTISLCIPLSVQKTSLSDSLPPSALGIQKHDARSFFVLTRTVVESYRSSRMKYQINKLLQPSLFIETRDTISSDTSLTVTILFTLFLLLSVPCRSGKYKSQCISGELAISNETPSAANFMKKQNYF</sequence>
<protein>
    <submittedName>
        <fullName evidence="1">Uncharacterized protein</fullName>
    </submittedName>
</protein>
<organism evidence="1 2">
    <name type="scientific">Albugo candida</name>
    <dbReference type="NCBI Taxonomy" id="65357"/>
    <lineage>
        <taxon>Eukaryota</taxon>
        <taxon>Sar</taxon>
        <taxon>Stramenopiles</taxon>
        <taxon>Oomycota</taxon>
        <taxon>Peronosporomycetes</taxon>
        <taxon>Albuginales</taxon>
        <taxon>Albuginaceae</taxon>
        <taxon>Albugo</taxon>
    </lineage>
</organism>
<keyword evidence="2" id="KW-1185">Reference proteome</keyword>
<evidence type="ECO:0000313" key="2">
    <source>
        <dbReference type="Proteomes" id="UP000053237"/>
    </source>
</evidence>
<proteinExistence type="predicted"/>
<dbReference type="Proteomes" id="UP000053237">
    <property type="component" value="Unassembled WGS sequence"/>
</dbReference>
<comment type="caution">
    <text evidence="1">The sequence shown here is derived from an EMBL/GenBank/DDBJ whole genome shotgun (WGS) entry which is preliminary data.</text>
</comment>
<evidence type="ECO:0000313" key="1">
    <source>
        <dbReference type="EMBL" id="CCI46207.1"/>
    </source>
</evidence>
<dbReference type="InParanoid" id="A0A024GI50"/>
<dbReference type="AlphaFoldDB" id="A0A024GI50"/>
<reference evidence="1 2" key="1">
    <citation type="submission" date="2012-05" db="EMBL/GenBank/DDBJ databases">
        <title>Recombination and specialization in a pathogen metapopulation.</title>
        <authorList>
            <person name="Gardiner A."/>
            <person name="Kemen E."/>
            <person name="Schultz-Larsen T."/>
            <person name="MacLean D."/>
            <person name="Van Oosterhout C."/>
            <person name="Jones J.D.G."/>
        </authorList>
    </citation>
    <scope>NUCLEOTIDE SEQUENCE [LARGE SCALE GENOMIC DNA]</scope>
    <source>
        <strain evidence="1 2">Ac Nc2</strain>
    </source>
</reference>
<accession>A0A024GI50</accession>
<name>A0A024GI50_9STRA</name>
<gene>
    <name evidence="1" type="ORF">BN9_071360</name>
</gene>
<dbReference type="EMBL" id="CAIX01000120">
    <property type="protein sequence ID" value="CCI46207.1"/>
    <property type="molecule type" value="Genomic_DNA"/>
</dbReference>